<organism evidence="2 3">
    <name type="scientific">Trema orientale</name>
    <name type="common">Charcoal tree</name>
    <name type="synonym">Celtis orientalis</name>
    <dbReference type="NCBI Taxonomy" id="63057"/>
    <lineage>
        <taxon>Eukaryota</taxon>
        <taxon>Viridiplantae</taxon>
        <taxon>Streptophyta</taxon>
        <taxon>Embryophyta</taxon>
        <taxon>Tracheophyta</taxon>
        <taxon>Spermatophyta</taxon>
        <taxon>Magnoliopsida</taxon>
        <taxon>eudicotyledons</taxon>
        <taxon>Gunneridae</taxon>
        <taxon>Pentapetalae</taxon>
        <taxon>rosids</taxon>
        <taxon>fabids</taxon>
        <taxon>Rosales</taxon>
        <taxon>Cannabaceae</taxon>
        <taxon>Trema</taxon>
    </lineage>
</organism>
<comment type="caution">
    <text evidence="2">The sequence shown here is derived from an EMBL/GenBank/DDBJ whole genome shotgun (WGS) entry which is preliminary data.</text>
</comment>
<gene>
    <name evidence="2" type="ORF">TorRG33x02_139900</name>
</gene>
<evidence type="ECO:0000313" key="2">
    <source>
        <dbReference type="EMBL" id="PON90340.1"/>
    </source>
</evidence>
<accession>A0A2P5EXT5</accession>
<reference evidence="3" key="1">
    <citation type="submission" date="2016-06" db="EMBL/GenBank/DDBJ databases">
        <title>Parallel loss of symbiosis genes in relatives of nitrogen-fixing non-legume Parasponia.</title>
        <authorList>
            <person name="Van Velzen R."/>
            <person name="Holmer R."/>
            <person name="Bu F."/>
            <person name="Rutten L."/>
            <person name="Van Zeijl A."/>
            <person name="Liu W."/>
            <person name="Santuari L."/>
            <person name="Cao Q."/>
            <person name="Sharma T."/>
            <person name="Shen D."/>
            <person name="Roswanjaya Y."/>
            <person name="Wardhani T."/>
            <person name="Kalhor M.S."/>
            <person name="Jansen J."/>
            <person name="Van den Hoogen J."/>
            <person name="Gungor B."/>
            <person name="Hartog M."/>
            <person name="Hontelez J."/>
            <person name="Verver J."/>
            <person name="Yang W.-C."/>
            <person name="Schijlen E."/>
            <person name="Repin R."/>
            <person name="Schilthuizen M."/>
            <person name="Schranz E."/>
            <person name="Heidstra R."/>
            <person name="Miyata K."/>
            <person name="Fedorova E."/>
            <person name="Kohlen W."/>
            <person name="Bisseling T."/>
            <person name="Smit S."/>
            <person name="Geurts R."/>
        </authorList>
    </citation>
    <scope>NUCLEOTIDE SEQUENCE [LARGE SCALE GENOMIC DNA]</scope>
    <source>
        <strain evidence="3">cv. RG33-2</strain>
    </source>
</reference>
<dbReference type="Proteomes" id="UP000237000">
    <property type="component" value="Unassembled WGS sequence"/>
</dbReference>
<keyword evidence="3" id="KW-1185">Reference proteome</keyword>
<sequence>MHPSSTTLPSPLCSSLSLLPSPDHLQLQT</sequence>
<name>A0A2P5EXT5_TREOI</name>
<evidence type="ECO:0000313" key="3">
    <source>
        <dbReference type="Proteomes" id="UP000237000"/>
    </source>
</evidence>
<feature type="compositionally biased region" description="Low complexity" evidence="1">
    <location>
        <begin position="1"/>
        <end position="22"/>
    </location>
</feature>
<protein>
    <submittedName>
        <fullName evidence="2">Uncharacterized protein</fullName>
    </submittedName>
</protein>
<feature type="region of interest" description="Disordered" evidence="1">
    <location>
        <begin position="1"/>
        <end position="29"/>
    </location>
</feature>
<dbReference type="InParanoid" id="A0A2P5EXT5"/>
<dbReference type="EMBL" id="JXTC01000085">
    <property type="protein sequence ID" value="PON90340.1"/>
    <property type="molecule type" value="Genomic_DNA"/>
</dbReference>
<proteinExistence type="predicted"/>
<evidence type="ECO:0000256" key="1">
    <source>
        <dbReference type="SAM" id="MobiDB-lite"/>
    </source>
</evidence>
<dbReference type="AlphaFoldDB" id="A0A2P5EXT5"/>